<gene>
    <name evidence="9" type="primary">xthA</name>
    <name evidence="9" type="ORF">NSJP_0952</name>
</gene>
<keyword evidence="3 9" id="KW-0378">Hydrolase</keyword>
<dbReference type="EMBL" id="LT828648">
    <property type="protein sequence ID" value="SLM47124.1"/>
    <property type="molecule type" value="Genomic_DNA"/>
</dbReference>
<dbReference type="PANTHER" id="PTHR43250">
    <property type="entry name" value="EXODEOXYRIBONUCLEASE III"/>
    <property type="match status" value="1"/>
</dbReference>
<dbReference type="NCBIfam" id="TIGR00195">
    <property type="entry name" value="exoDNase_III"/>
    <property type="match status" value="1"/>
</dbReference>
<dbReference type="AlphaFoldDB" id="A0A1W1I2A3"/>
<evidence type="ECO:0000259" key="8">
    <source>
        <dbReference type="Pfam" id="PF03372"/>
    </source>
</evidence>
<dbReference type="InterPro" id="IPR036691">
    <property type="entry name" value="Endo/exonu/phosph_ase_sf"/>
</dbReference>
<dbReference type="GO" id="GO:0046872">
    <property type="term" value="F:metal ion binding"/>
    <property type="evidence" value="ECO:0007669"/>
    <property type="project" value="UniProtKB-KW"/>
</dbReference>
<feature type="binding site" evidence="6">
    <location>
        <position position="34"/>
    </location>
    <ligand>
        <name>Mg(2+)</name>
        <dbReference type="ChEBI" id="CHEBI:18420"/>
        <label>1</label>
    </ligand>
</feature>
<feature type="domain" description="Endonuclease/exonuclease/phosphatase" evidence="8">
    <location>
        <begin position="4"/>
        <end position="248"/>
    </location>
</feature>
<sequence>MKIATFNVNSLRKRLQIVLDWLEHNKPDVLCLQETKVQDSEFPLLGLAPCGYEITFRGMKSYNGVAILSRKKPDVVRAGLDDGGEPDEPRLLHVVIDGIPIINTYIPQGFEIDSPKYAYKLEWYKRLRCYFDKHLSPDAPAIWCGDMNVAPRPMDVHSPEKHLKHVCYHEDAKNAYQGTLGWGFHDVFVRLYPNRQQYTFWDYRAPSSLESNKGWRIDHILATAPLAERCIKADVDVEPRRAKDPSDHTFLWAEFSIP</sequence>
<dbReference type="NCBIfam" id="TIGR00633">
    <property type="entry name" value="xth"/>
    <property type="match status" value="1"/>
</dbReference>
<dbReference type="PANTHER" id="PTHR43250:SF2">
    <property type="entry name" value="EXODEOXYRIBONUCLEASE III"/>
    <property type="match status" value="1"/>
</dbReference>
<dbReference type="CDD" id="cd09086">
    <property type="entry name" value="ExoIII-like_AP-endo"/>
    <property type="match status" value="1"/>
</dbReference>
<dbReference type="GO" id="GO:0008311">
    <property type="term" value="F:double-stranded DNA 3'-5' DNA exonuclease activity"/>
    <property type="evidence" value="ECO:0007669"/>
    <property type="project" value="UniProtKB-EC"/>
</dbReference>
<dbReference type="InterPro" id="IPR020847">
    <property type="entry name" value="AP_endonuclease_F1_BS"/>
</dbReference>
<accession>A0A1W1I2A3</accession>
<feature type="binding site" evidence="6">
    <location>
        <position position="248"/>
    </location>
    <ligand>
        <name>Mg(2+)</name>
        <dbReference type="ChEBI" id="CHEBI:18420"/>
        <label>1</label>
    </ligand>
</feature>
<evidence type="ECO:0000256" key="1">
    <source>
        <dbReference type="ARBA" id="ARBA00007092"/>
    </source>
</evidence>
<feature type="binding site" evidence="6">
    <location>
        <position position="7"/>
    </location>
    <ligand>
        <name>Mg(2+)</name>
        <dbReference type="ChEBI" id="CHEBI:18420"/>
        <label>1</label>
    </ligand>
</feature>
<comment type="cofactor">
    <cofactor evidence="6">
        <name>Mg(2+)</name>
        <dbReference type="ChEBI" id="CHEBI:18420"/>
    </cofactor>
    <cofactor evidence="6">
        <name>Mn(2+)</name>
        <dbReference type="ChEBI" id="CHEBI:29035"/>
    </cofactor>
    <text evidence="6">Probably binds two magnesium or manganese ions per subunit.</text>
</comment>
<evidence type="ECO:0000256" key="5">
    <source>
        <dbReference type="PIRSR" id="PIRSR604808-1"/>
    </source>
</evidence>
<protein>
    <submittedName>
        <fullName evidence="9">Exodeoxyribonuclease III</fullName>
        <ecNumber evidence="9">3.1.11.2</ecNumber>
    </submittedName>
</protein>
<dbReference type="GO" id="GO:0006281">
    <property type="term" value="P:DNA repair"/>
    <property type="evidence" value="ECO:0007669"/>
    <property type="project" value="InterPro"/>
</dbReference>
<keyword evidence="2 6" id="KW-0479">Metal-binding</keyword>
<evidence type="ECO:0000313" key="10">
    <source>
        <dbReference type="Proteomes" id="UP000192042"/>
    </source>
</evidence>
<feature type="binding site" evidence="6">
    <location>
        <position position="146"/>
    </location>
    <ligand>
        <name>Mg(2+)</name>
        <dbReference type="ChEBI" id="CHEBI:18420"/>
        <label>1</label>
    </ligand>
</feature>
<dbReference type="STRING" id="1325564.NSJP_0952"/>
<feature type="site" description="Important for catalytic activity" evidence="7">
    <location>
        <position position="218"/>
    </location>
</feature>
<dbReference type="Pfam" id="PF03372">
    <property type="entry name" value="Exo_endo_phos"/>
    <property type="match status" value="1"/>
</dbReference>
<dbReference type="GO" id="GO:0003677">
    <property type="term" value="F:DNA binding"/>
    <property type="evidence" value="ECO:0007669"/>
    <property type="project" value="InterPro"/>
</dbReference>
<dbReference type="Gene3D" id="3.60.10.10">
    <property type="entry name" value="Endonuclease/exonuclease/phosphatase"/>
    <property type="match status" value="1"/>
</dbReference>
<keyword evidence="10" id="KW-1185">Reference proteome</keyword>
<feature type="active site" description="Proton donor/acceptor" evidence="5">
    <location>
        <position position="146"/>
    </location>
</feature>
<dbReference type="GO" id="GO:0004519">
    <property type="term" value="F:endonuclease activity"/>
    <property type="evidence" value="ECO:0007669"/>
    <property type="project" value="InterPro"/>
</dbReference>
<dbReference type="OrthoDB" id="9803914at2"/>
<feature type="binding site" evidence="6">
    <location>
        <position position="247"/>
    </location>
    <ligand>
        <name>Mg(2+)</name>
        <dbReference type="ChEBI" id="CHEBI:18420"/>
        <label>1</label>
    </ligand>
</feature>
<keyword evidence="4 6" id="KW-0460">Magnesium</keyword>
<evidence type="ECO:0000256" key="7">
    <source>
        <dbReference type="PIRSR" id="PIRSR604808-3"/>
    </source>
</evidence>
<reference evidence="9 10" key="1">
    <citation type="submission" date="2017-03" db="EMBL/GenBank/DDBJ databases">
        <authorList>
            <person name="Afonso C.L."/>
            <person name="Miller P.J."/>
            <person name="Scott M.A."/>
            <person name="Spackman E."/>
            <person name="Goraichik I."/>
            <person name="Dimitrov K.M."/>
            <person name="Suarez D.L."/>
            <person name="Swayne D.E."/>
        </authorList>
    </citation>
    <scope>NUCLEOTIDE SEQUENCE [LARGE SCALE GENOMIC DNA]</scope>
    <source>
        <strain evidence="9">Genome sequencing of Nitrospira japonica strain NJ11</strain>
    </source>
</reference>
<proteinExistence type="inferred from homology"/>
<evidence type="ECO:0000256" key="4">
    <source>
        <dbReference type="ARBA" id="ARBA00022842"/>
    </source>
</evidence>
<dbReference type="InterPro" id="IPR005135">
    <property type="entry name" value="Endo/exonuclease/phosphatase"/>
</dbReference>
<keyword evidence="6" id="KW-0464">Manganese</keyword>
<feature type="active site" evidence="5">
    <location>
        <position position="105"/>
    </location>
</feature>
<dbReference type="SUPFAM" id="SSF56219">
    <property type="entry name" value="DNase I-like"/>
    <property type="match status" value="1"/>
</dbReference>
<feature type="active site" description="Proton acceptor" evidence="5">
    <location>
        <position position="248"/>
    </location>
</feature>
<name>A0A1W1I2A3_9BACT</name>
<dbReference type="InterPro" id="IPR004808">
    <property type="entry name" value="AP_endonuc_1"/>
</dbReference>
<dbReference type="KEGG" id="nja:NSJP_0952"/>
<organism evidence="9 10">
    <name type="scientific">Nitrospira japonica</name>
    <dbReference type="NCBI Taxonomy" id="1325564"/>
    <lineage>
        <taxon>Bacteria</taxon>
        <taxon>Pseudomonadati</taxon>
        <taxon>Nitrospirota</taxon>
        <taxon>Nitrospiria</taxon>
        <taxon>Nitrospirales</taxon>
        <taxon>Nitrospiraceae</taxon>
        <taxon>Nitrospira</taxon>
    </lineage>
</organism>
<dbReference type="PROSITE" id="PS00726">
    <property type="entry name" value="AP_NUCLEASE_F1_1"/>
    <property type="match status" value="1"/>
</dbReference>
<evidence type="ECO:0000313" key="9">
    <source>
        <dbReference type="EMBL" id="SLM47124.1"/>
    </source>
</evidence>
<comment type="similarity">
    <text evidence="1">Belongs to the DNA repair enzymes AP/ExoA family.</text>
</comment>
<dbReference type="Proteomes" id="UP000192042">
    <property type="component" value="Chromosome I"/>
</dbReference>
<dbReference type="EC" id="3.1.11.2" evidence="9"/>
<evidence type="ECO:0000256" key="2">
    <source>
        <dbReference type="ARBA" id="ARBA00022723"/>
    </source>
</evidence>
<feature type="binding site" evidence="6">
    <location>
        <position position="148"/>
    </location>
    <ligand>
        <name>Mg(2+)</name>
        <dbReference type="ChEBI" id="CHEBI:18420"/>
        <label>1</label>
    </ligand>
</feature>
<evidence type="ECO:0000256" key="3">
    <source>
        <dbReference type="ARBA" id="ARBA00022801"/>
    </source>
</evidence>
<dbReference type="InterPro" id="IPR037493">
    <property type="entry name" value="ExoIII-like"/>
</dbReference>
<feature type="site" description="Transition state stabilizer" evidence="7">
    <location>
        <position position="148"/>
    </location>
</feature>
<evidence type="ECO:0000256" key="6">
    <source>
        <dbReference type="PIRSR" id="PIRSR604808-2"/>
    </source>
</evidence>
<dbReference type="PROSITE" id="PS51435">
    <property type="entry name" value="AP_NUCLEASE_F1_4"/>
    <property type="match status" value="1"/>
</dbReference>
<feature type="site" description="Interaction with DNA substrate" evidence="7">
    <location>
        <position position="248"/>
    </location>
</feature>